<evidence type="ECO:0008006" key="4">
    <source>
        <dbReference type="Google" id="ProtNLM"/>
    </source>
</evidence>
<evidence type="ECO:0000313" key="2">
    <source>
        <dbReference type="EMBL" id="GAA5132833.1"/>
    </source>
</evidence>
<name>A0ABP9NTP0_9PSEU</name>
<reference evidence="3" key="1">
    <citation type="journal article" date="2019" name="Int. J. Syst. Evol. Microbiol.">
        <title>The Global Catalogue of Microorganisms (GCM) 10K type strain sequencing project: providing services to taxonomists for standard genome sequencing and annotation.</title>
        <authorList>
            <consortium name="The Broad Institute Genomics Platform"/>
            <consortium name="The Broad Institute Genome Sequencing Center for Infectious Disease"/>
            <person name="Wu L."/>
            <person name="Ma J."/>
        </authorList>
    </citation>
    <scope>NUCLEOTIDE SEQUENCE [LARGE SCALE GENOMIC DNA]</scope>
    <source>
        <strain evidence="3">JCM 18302</strain>
    </source>
</reference>
<dbReference type="Gene3D" id="3.90.1300.10">
    <property type="entry name" value="Amidase signature (AS) domain"/>
    <property type="match status" value="1"/>
</dbReference>
<dbReference type="InterPro" id="IPR036928">
    <property type="entry name" value="AS_sf"/>
</dbReference>
<gene>
    <name evidence="2" type="ORF">GCM10023320_58090</name>
</gene>
<comment type="caution">
    <text evidence="2">The sequence shown here is derived from an EMBL/GenBank/DDBJ whole genome shotgun (WGS) entry which is preliminary data.</text>
</comment>
<evidence type="ECO:0000256" key="1">
    <source>
        <dbReference type="SAM" id="MobiDB-lite"/>
    </source>
</evidence>
<feature type="region of interest" description="Disordered" evidence="1">
    <location>
        <begin position="39"/>
        <end position="78"/>
    </location>
</feature>
<proteinExistence type="predicted"/>
<keyword evidence="3" id="KW-1185">Reference proteome</keyword>
<accession>A0ABP9NTP0</accession>
<dbReference type="EMBL" id="BAABJO010000026">
    <property type="protein sequence ID" value="GAA5132833.1"/>
    <property type="molecule type" value="Genomic_DNA"/>
</dbReference>
<dbReference type="SUPFAM" id="SSF75304">
    <property type="entry name" value="Amidase signature (AS) enzymes"/>
    <property type="match status" value="1"/>
</dbReference>
<protein>
    <recommendedName>
        <fullName evidence="4">Amidase</fullName>
    </recommendedName>
</protein>
<sequence length="78" mass="8780">MSVPLWWNVDGLPIGAHFLGRYGDEATLFRLAAQLEAARPSAGRRPHVHSLRHGAGPGCEQEDHQRRERPRLRRHGAP</sequence>
<dbReference type="Proteomes" id="UP001500804">
    <property type="component" value="Unassembled WGS sequence"/>
</dbReference>
<feature type="compositionally biased region" description="Basic residues" evidence="1">
    <location>
        <begin position="42"/>
        <end position="52"/>
    </location>
</feature>
<evidence type="ECO:0000313" key="3">
    <source>
        <dbReference type="Proteomes" id="UP001500804"/>
    </source>
</evidence>
<organism evidence="2 3">
    <name type="scientific">Pseudonocardia adelaidensis</name>
    <dbReference type="NCBI Taxonomy" id="648754"/>
    <lineage>
        <taxon>Bacteria</taxon>
        <taxon>Bacillati</taxon>
        <taxon>Actinomycetota</taxon>
        <taxon>Actinomycetes</taxon>
        <taxon>Pseudonocardiales</taxon>
        <taxon>Pseudonocardiaceae</taxon>
        <taxon>Pseudonocardia</taxon>
    </lineage>
</organism>
<feature type="compositionally biased region" description="Basic residues" evidence="1">
    <location>
        <begin position="67"/>
        <end position="78"/>
    </location>
</feature>